<dbReference type="AlphaFoldDB" id="A0A972JGQ6"/>
<dbReference type="Proteomes" id="UP000712080">
    <property type="component" value="Unassembled WGS sequence"/>
</dbReference>
<protein>
    <recommendedName>
        <fullName evidence="3">Lipoprotein</fullName>
    </recommendedName>
</protein>
<evidence type="ECO:0008006" key="3">
    <source>
        <dbReference type="Google" id="ProtNLM"/>
    </source>
</evidence>
<evidence type="ECO:0000313" key="2">
    <source>
        <dbReference type="Proteomes" id="UP000712080"/>
    </source>
</evidence>
<keyword evidence="2" id="KW-1185">Reference proteome</keyword>
<organism evidence="1 2">
    <name type="scientific">Flavobacterium silvaticum</name>
    <dbReference type="NCBI Taxonomy" id="1852020"/>
    <lineage>
        <taxon>Bacteria</taxon>
        <taxon>Pseudomonadati</taxon>
        <taxon>Bacteroidota</taxon>
        <taxon>Flavobacteriia</taxon>
        <taxon>Flavobacteriales</taxon>
        <taxon>Flavobacteriaceae</taxon>
        <taxon>Flavobacterium</taxon>
    </lineage>
</organism>
<gene>
    <name evidence="1" type="ORF">G6047_14745</name>
</gene>
<proteinExistence type="predicted"/>
<evidence type="ECO:0000313" key="1">
    <source>
        <dbReference type="EMBL" id="NMH29294.1"/>
    </source>
</evidence>
<dbReference type="RefSeq" id="WP_169528395.1">
    <property type="nucleotide sequence ID" value="NZ_JAAMPU010000108.1"/>
</dbReference>
<dbReference type="EMBL" id="JAAMPU010000108">
    <property type="protein sequence ID" value="NMH29294.1"/>
    <property type="molecule type" value="Genomic_DNA"/>
</dbReference>
<comment type="caution">
    <text evidence="1">The sequence shown here is derived from an EMBL/GenBank/DDBJ whole genome shotgun (WGS) entry which is preliminary data.</text>
</comment>
<reference evidence="1" key="1">
    <citation type="submission" date="2020-02" db="EMBL/GenBank/DDBJ databases">
        <title>Flavobacterium sp. genome.</title>
        <authorList>
            <person name="Jung H.S."/>
            <person name="Baek J.H."/>
            <person name="Jeon C.O."/>
        </authorList>
    </citation>
    <scope>NUCLEOTIDE SEQUENCE</scope>
    <source>
        <strain evidence="1">SE-s28</strain>
    </source>
</reference>
<sequence length="230" mass="25318">MKTRNLILGMAAIGATFTSCKNEEQQKADKTVDMQTTYVDSVASISADEAQANWAAIDAAYQQHTMDAEAAVANAADKAKAQEKVDKSKAKYEEVKAKVQAAMPPPAPTVSDATGPARIQALRDSFFGAGKIGSDVSFAWVNKDNIVSVYENFYNTFDKNQDSYSREDLDEIKTLYEALDTRKNTVEKEGLSGPDNRKIAALKLKFAPKFKWDRVTSKGEENKEAKKEAK</sequence>
<dbReference type="PROSITE" id="PS51257">
    <property type="entry name" value="PROKAR_LIPOPROTEIN"/>
    <property type="match status" value="1"/>
</dbReference>
<name>A0A972JGQ6_9FLAO</name>
<accession>A0A972JGQ6</accession>